<dbReference type="GO" id="GO:0005987">
    <property type="term" value="P:sucrose catabolic process"/>
    <property type="evidence" value="ECO:0007669"/>
    <property type="project" value="TreeGrafter"/>
</dbReference>
<name>A0A0F9GRF2_9ZZZZ</name>
<evidence type="ECO:0000256" key="1">
    <source>
        <dbReference type="ARBA" id="ARBA00009902"/>
    </source>
</evidence>
<evidence type="ECO:0008006" key="7">
    <source>
        <dbReference type="Google" id="ProtNLM"/>
    </source>
</evidence>
<evidence type="ECO:0000256" key="2">
    <source>
        <dbReference type="ARBA" id="ARBA00022801"/>
    </source>
</evidence>
<organism evidence="6">
    <name type="scientific">marine sediment metagenome</name>
    <dbReference type="NCBI Taxonomy" id="412755"/>
    <lineage>
        <taxon>unclassified sequences</taxon>
        <taxon>metagenomes</taxon>
        <taxon>ecological metagenomes</taxon>
    </lineage>
</organism>
<dbReference type="GO" id="GO:0004575">
    <property type="term" value="F:sucrose alpha-glucosidase activity"/>
    <property type="evidence" value="ECO:0007669"/>
    <property type="project" value="TreeGrafter"/>
</dbReference>
<feature type="domain" description="Glycosyl hydrolase family 32 N-terminal" evidence="4">
    <location>
        <begin position="74"/>
        <end position="370"/>
    </location>
</feature>
<dbReference type="PANTHER" id="PTHR42800:SF1">
    <property type="entry name" value="EXOINULINASE INUD (AFU_ORTHOLOGUE AFUA_5G00480)"/>
    <property type="match status" value="1"/>
</dbReference>
<evidence type="ECO:0000313" key="6">
    <source>
        <dbReference type="EMBL" id="KKL65662.1"/>
    </source>
</evidence>
<comment type="caution">
    <text evidence="6">The sequence shown here is derived from an EMBL/GenBank/DDBJ whole genome shotgun (WGS) entry which is preliminary data.</text>
</comment>
<dbReference type="AlphaFoldDB" id="A0A0F9GRF2"/>
<dbReference type="Gene3D" id="2.60.120.560">
    <property type="entry name" value="Exo-inulinase, domain 1"/>
    <property type="match status" value="1"/>
</dbReference>
<evidence type="ECO:0000259" key="5">
    <source>
        <dbReference type="Pfam" id="PF08244"/>
    </source>
</evidence>
<dbReference type="Gene3D" id="2.115.10.20">
    <property type="entry name" value="Glycosyl hydrolase domain, family 43"/>
    <property type="match status" value="1"/>
</dbReference>
<accession>A0A0F9GRF2</accession>
<dbReference type="EMBL" id="LAZR01027461">
    <property type="protein sequence ID" value="KKL65662.1"/>
    <property type="molecule type" value="Genomic_DNA"/>
</dbReference>
<dbReference type="InterPro" id="IPR023296">
    <property type="entry name" value="Glyco_hydro_beta-prop_sf"/>
</dbReference>
<protein>
    <recommendedName>
        <fullName evidence="7">Glycosyl hydrolase family 32 N-terminal domain-containing protein</fullName>
    </recommendedName>
</protein>
<proteinExistence type="inferred from homology"/>
<dbReference type="InterPro" id="IPR013189">
    <property type="entry name" value="Glyco_hydro_32_C"/>
</dbReference>
<dbReference type="Pfam" id="PF08244">
    <property type="entry name" value="Glyco_hydro_32C"/>
    <property type="match status" value="1"/>
</dbReference>
<dbReference type="CDD" id="cd18622">
    <property type="entry name" value="GH32_Inu-like"/>
    <property type="match status" value="1"/>
</dbReference>
<dbReference type="SUPFAM" id="SSF75005">
    <property type="entry name" value="Arabinanase/levansucrase/invertase"/>
    <property type="match status" value="1"/>
</dbReference>
<dbReference type="Pfam" id="PF00251">
    <property type="entry name" value="Glyco_hydro_32N"/>
    <property type="match status" value="1"/>
</dbReference>
<keyword evidence="2" id="KW-0378">Hydrolase</keyword>
<gene>
    <name evidence="6" type="ORF">LCGC14_2152740</name>
</gene>
<dbReference type="InterPro" id="IPR013320">
    <property type="entry name" value="ConA-like_dom_sf"/>
</dbReference>
<reference evidence="6" key="1">
    <citation type="journal article" date="2015" name="Nature">
        <title>Complex archaea that bridge the gap between prokaryotes and eukaryotes.</title>
        <authorList>
            <person name="Spang A."/>
            <person name="Saw J.H."/>
            <person name="Jorgensen S.L."/>
            <person name="Zaremba-Niedzwiedzka K."/>
            <person name="Martijn J."/>
            <person name="Lind A.E."/>
            <person name="van Eijk R."/>
            <person name="Schleper C."/>
            <person name="Guy L."/>
            <person name="Ettema T.J."/>
        </authorList>
    </citation>
    <scope>NUCLEOTIDE SEQUENCE</scope>
</reference>
<feature type="domain" description="Glycosyl hydrolase family 32 C-terminal" evidence="5">
    <location>
        <begin position="374"/>
        <end position="482"/>
    </location>
</feature>
<dbReference type="InterPro" id="IPR013148">
    <property type="entry name" value="Glyco_hydro_32_N"/>
</dbReference>
<evidence type="ECO:0000259" key="4">
    <source>
        <dbReference type="Pfam" id="PF00251"/>
    </source>
</evidence>
<dbReference type="InterPro" id="IPR001362">
    <property type="entry name" value="Glyco_hydro_32"/>
</dbReference>
<dbReference type="SUPFAM" id="SSF49899">
    <property type="entry name" value="Concanavalin A-like lectins/glucanases"/>
    <property type="match status" value="1"/>
</dbReference>
<keyword evidence="3" id="KW-0326">Glycosidase</keyword>
<dbReference type="GO" id="GO:0005737">
    <property type="term" value="C:cytoplasm"/>
    <property type="evidence" value="ECO:0007669"/>
    <property type="project" value="TreeGrafter"/>
</dbReference>
<comment type="similarity">
    <text evidence="1">Belongs to the glycosyl hydrolase 32 family.</text>
</comment>
<dbReference type="SMART" id="SM00640">
    <property type="entry name" value="Glyco_32"/>
    <property type="match status" value="1"/>
</dbReference>
<sequence>MHFSIDGKIVREFDVSLAPGEPDFWIFFDVSEFKGKKATLQIEEENEAFDEIYQANSYPGEENVYKEHLRPQFHFSSRRGWNNDPNGLVYYDGEYHLFFQHNPYGWSASFSVNTTWGHAISKDLIHWEELRSAIHPDNLGTCFSGSAIIDKLNTTGFQSGEEKPLICIYTSAGGQNPWSKDKPFTQSIAYSNDRGRTFTKYSGNPVQEEIEPTNRDPKVIWHEPSNQWVIVLYLDKDVMGFLTSKDLKSWQLQSRYERKNLHECPELFQLSIDGNQQKKKWILYAGNGRYDIGHFDGKKFIPDTKGISFNYGNCFYASQTFNNIPEEDSRRIQIAWGVNLMPGMPFNQQMLFPVELTLRTSEDGPRLFAQPIDEIKKLYGKNWIFRNKNVEEGQHSILEEKYGEGLYDISAEFEIGSAERFGLFINDIQIIYEIKEQKLYCQERNASLKPIEGKIKLRILVDRTTLELFANDGQIYMPIRTYINITELSELYSKFGTDFDITEIAELYPFKLNYAMSYTDPIIIGKSDIIVFSEGGITKLIKMEVHELNSIW</sequence>
<evidence type="ECO:0000256" key="3">
    <source>
        <dbReference type="ARBA" id="ARBA00023295"/>
    </source>
</evidence>
<dbReference type="PANTHER" id="PTHR42800">
    <property type="entry name" value="EXOINULINASE INUD (AFU_ORTHOLOGUE AFUA_5G00480)"/>
    <property type="match status" value="1"/>
</dbReference>